<evidence type="ECO:0000313" key="2">
    <source>
        <dbReference type="Proteomes" id="UP000297540"/>
    </source>
</evidence>
<protein>
    <submittedName>
        <fullName evidence="1">Uncharacterized protein</fullName>
    </submittedName>
</protein>
<evidence type="ECO:0000313" key="1">
    <source>
        <dbReference type="EMBL" id="TFF35797.1"/>
    </source>
</evidence>
<organism evidence="1 2">
    <name type="scientific">Mucilaginibacter psychrotolerans</name>
    <dbReference type="NCBI Taxonomy" id="1524096"/>
    <lineage>
        <taxon>Bacteria</taxon>
        <taxon>Pseudomonadati</taxon>
        <taxon>Bacteroidota</taxon>
        <taxon>Sphingobacteriia</taxon>
        <taxon>Sphingobacteriales</taxon>
        <taxon>Sphingobacteriaceae</taxon>
        <taxon>Mucilaginibacter</taxon>
    </lineage>
</organism>
<dbReference type="OrthoDB" id="796558at2"/>
<sequence>MRTTFEVLDGDTIVVTSGRFGGLRFDFEPGCCSVSYGYCSTCFDIAGDFTAEALISALVNQRIMKDVYWDI</sequence>
<gene>
    <name evidence="1" type="ORF">E2R66_17940</name>
</gene>
<reference evidence="1 2" key="1">
    <citation type="journal article" date="2017" name="Int. J. Syst. Evol. Microbiol.">
        <title>Mucilaginibacterpsychrotolerans sp. nov., isolated from peatlands.</title>
        <authorList>
            <person name="Deng Y."/>
            <person name="Shen L."/>
            <person name="Xu B."/>
            <person name="Liu Y."/>
            <person name="Gu Z."/>
            <person name="Liu H."/>
            <person name="Zhou Y."/>
        </authorList>
    </citation>
    <scope>NUCLEOTIDE SEQUENCE [LARGE SCALE GENOMIC DNA]</scope>
    <source>
        <strain evidence="1 2">NH7-4</strain>
    </source>
</reference>
<dbReference type="RefSeq" id="WP_133233075.1">
    <property type="nucleotide sequence ID" value="NZ_SOZE01000019.1"/>
</dbReference>
<dbReference type="EMBL" id="SOZE01000019">
    <property type="protein sequence ID" value="TFF35797.1"/>
    <property type="molecule type" value="Genomic_DNA"/>
</dbReference>
<comment type="caution">
    <text evidence="1">The sequence shown here is derived from an EMBL/GenBank/DDBJ whole genome shotgun (WGS) entry which is preliminary data.</text>
</comment>
<dbReference type="AlphaFoldDB" id="A0A4Y8SB56"/>
<name>A0A4Y8SB56_9SPHI</name>
<proteinExistence type="predicted"/>
<dbReference type="Proteomes" id="UP000297540">
    <property type="component" value="Unassembled WGS sequence"/>
</dbReference>
<accession>A0A4Y8SB56</accession>
<keyword evidence="2" id="KW-1185">Reference proteome</keyword>